<dbReference type="HOGENOM" id="CLU_333018_0_0_1"/>
<dbReference type="InterPro" id="IPR036770">
    <property type="entry name" value="Ankyrin_rpt-contain_sf"/>
</dbReference>
<dbReference type="EnsemblProtists" id="EOD41269">
    <property type="protein sequence ID" value="EOD41269"/>
    <property type="gene ID" value="EMIHUDRAFT_199550"/>
</dbReference>
<dbReference type="Proteomes" id="UP000013827">
    <property type="component" value="Unassembled WGS sequence"/>
</dbReference>
<reference evidence="6" key="1">
    <citation type="journal article" date="2013" name="Nature">
        <title>Pan genome of the phytoplankton Emiliania underpins its global distribution.</title>
        <authorList>
            <person name="Read B.A."/>
            <person name="Kegel J."/>
            <person name="Klute M.J."/>
            <person name="Kuo A."/>
            <person name="Lefebvre S.C."/>
            <person name="Maumus F."/>
            <person name="Mayer C."/>
            <person name="Miller J."/>
            <person name="Monier A."/>
            <person name="Salamov A."/>
            <person name="Young J."/>
            <person name="Aguilar M."/>
            <person name="Claverie J.M."/>
            <person name="Frickenhaus S."/>
            <person name="Gonzalez K."/>
            <person name="Herman E.K."/>
            <person name="Lin Y.C."/>
            <person name="Napier J."/>
            <person name="Ogata H."/>
            <person name="Sarno A.F."/>
            <person name="Shmutz J."/>
            <person name="Schroeder D."/>
            <person name="de Vargas C."/>
            <person name="Verret F."/>
            <person name="von Dassow P."/>
            <person name="Valentin K."/>
            <person name="Van de Peer Y."/>
            <person name="Wheeler G."/>
            <person name="Dacks J.B."/>
            <person name="Delwiche C.F."/>
            <person name="Dyhrman S.T."/>
            <person name="Glockner G."/>
            <person name="John U."/>
            <person name="Richards T."/>
            <person name="Worden A.Z."/>
            <person name="Zhang X."/>
            <person name="Grigoriev I.V."/>
            <person name="Allen A.E."/>
            <person name="Bidle K."/>
            <person name="Borodovsky M."/>
            <person name="Bowler C."/>
            <person name="Brownlee C."/>
            <person name="Cock J.M."/>
            <person name="Elias M."/>
            <person name="Gladyshev V.N."/>
            <person name="Groth M."/>
            <person name="Guda C."/>
            <person name="Hadaegh A."/>
            <person name="Iglesias-Rodriguez M.D."/>
            <person name="Jenkins J."/>
            <person name="Jones B.M."/>
            <person name="Lawson T."/>
            <person name="Leese F."/>
            <person name="Lindquist E."/>
            <person name="Lobanov A."/>
            <person name="Lomsadze A."/>
            <person name="Malik S.B."/>
            <person name="Marsh M.E."/>
            <person name="Mackinder L."/>
            <person name="Mock T."/>
            <person name="Mueller-Roeber B."/>
            <person name="Pagarete A."/>
            <person name="Parker M."/>
            <person name="Probert I."/>
            <person name="Quesneville H."/>
            <person name="Raines C."/>
            <person name="Rensing S.A."/>
            <person name="Riano-Pachon D.M."/>
            <person name="Richier S."/>
            <person name="Rokitta S."/>
            <person name="Shiraiwa Y."/>
            <person name="Soanes D.M."/>
            <person name="van der Giezen M."/>
            <person name="Wahlund T.M."/>
            <person name="Williams B."/>
            <person name="Wilson W."/>
            <person name="Wolfe G."/>
            <person name="Wurch L.L."/>
        </authorList>
    </citation>
    <scope>NUCLEOTIDE SEQUENCE</scope>
</reference>
<evidence type="ECO:0000256" key="1">
    <source>
        <dbReference type="ARBA" id="ARBA00022737"/>
    </source>
</evidence>
<dbReference type="PROSITE" id="PS50297">
    <property type="entry name" value="ANK_REP_REGION"/>
    <property type="match status" value="1"/>
</dbReference>
<dbReference type="RefSeq" id="XP_005793698.1">
    <property type="nucleotide sequence ID" value="XM_005793641.1"/>
</dbReference>
<dbReference type="PANTHER" id="PTHR24201">
    <property type="entry name" value="ANK_REP_REGION DOMAIN-CONTAINING PROTEIN"/>
    <property type="match status" value="1"/>
</dbReference>
<dbReference type="Pfam" id="PF12796">
    <property type="entry name" value="Ank_2"/>
    <property type="match status" value="1"/>
</dbReference>
<dbReference type="PaxDb" id="2903-EOD41269"/>
<dbReference type="KEGG" id="ehx:EMIHUDRAFT_199550"/>
<feature type="region of interest" description="Disordered" evidence="4">
    <location>
        <begin position="96"/>
        <end position="144"/>
    </location>
</feature>
<evidence type="ECO:0000256" key="4">
    <source>
        <dbReference type="SAM" id="MobiDB-lite"/>
    </source>
</evidence>
<sequence>MSSSGSGKRGPFRVGNTRSTFSDPVISTDDSEDSTDNWNQEESESSVSIGGGSAAPAPIGGGVFGGSSSASAPAPAAGGFVPNACAGVGFSMPAAGGGGEEDEGGGTSAGAGAGTSSLFPTGVGAGGMPAAPAASSSSTPSLGGTRAASPFGAASLAANPFESSVPTFGAAVAPGSSGASGSLWSAGGLFGAPAAAAPAAPVPTGDLFGAIAAAGGDLFGAAAALASPAGLKLLAAAARDDVAAVRSALEEGANVETTGEGGNTALHWAARDGRPACVKLLLEAKAFPDARNALWVTPLMASSANGWDDCVELLLGFGADTAARTLKGRLARDFAADGLRQATAEAQPRFKLASAPAPSAAASFIFTPKSSLTDSAPAPFSFAKPPTASPFSFAAPVGPAPAAPAPAPAAPFSFAPQNPAPLARAPPAATKAAAPSAAASEDLINAAEMGDHDALVKAIGDDTQTGTGVLDLERMRGGSSGPCDLTLAYPGGGEDLAALLRQMLSPEQQDRPTAAEVADRLSAQLNQRTCLLCHCPYPRDEGLACPVAGAAHFTCDGCMAAHVAQADSLGGDAFDRIVCCDKRYTGCTGSFSWQEVMGHVDALSAETLRKHLRDAVAVQQREAIEAEFKQREAEREARSEVEREALKARRHIEEDIMALKCPRCGQCFGAFEGCAALTCSRATCKAGCRSHLDTGYSMDAHQHVPVCSLNPSRSHYIDVADWKRIVDGERGRKLEEYWCGLAVEVQEKLATDGCVRQILRELRLGRLCATTTSRFAAGLVQLRGMGFSDERKMRTMLDTKFCLPPTLTFSWYFLLPLCFGQKKSAACSAVAKRPRKTFLPPTVTFNWYFLLLGQKVTPL</sequence>
<proteinExistence type="predicted"/>
<evidence type="ECO:0000256" key="3">
    <source>
        <dbReference type="PROSITE-ProRule" id="PRU00023"/>
    </source>
</evidence>
<reference evidence="5" key="2">
    <citation type="submission" date="2024-10" db="UniProtKB">
        <authorList>
            <consortium name="EnsemblProtists"/>
        </authorList>
    </citation>
    <scope>IDENTIFICATION</scope>
</reference>
<feature type="compositionally biased region" description="Acidic residues" evidence="4">
    <location>
        <begin position="29"/>
        <end position="44"/>
    </location>
</feature>
<evidence type="ECO:0000313" key="6">
    <source>
        <dbReference type="Proteomes" id="UP000013827"/>
    </source>
</evidence>
<feature type="repeat" description="ANK" evidence="3">
    <location>
        <begin position="261"/>
        <end position="293"/>
    </location>
</feature>
<keyword evidence="1" id="KW-0677">Repeat</keyword>
<feature type="compositionally biased region" description="Low complexity" evidence="4">
    <location>
        <begin position="114"/>
        <end position="144"/>
    </location>
</feature>
<dbReference type="PROSITE" id="PS50088">
    <property type="entry name" value="ANK_REPEAT"/>
    <property type="match status" value="1"/>
</dbReference>
<dbReference type="SMART" id="SM00248">
    <property type="entry name" value="ANK"/>
    <property type="match status" value="2"/>
</dbReference>
<dbReference type="SUPFAM" id="SSF48403">
    <property type="entry name" value="Ankyrin repeat"/>
    <property type="match status" value="1"/>
</dbReference>
<keyword evidence="2 3" id="KW-0040">ANK repeat</keyword>
<evidence type="ECO:0000256" key="2">
    <source>
        <dbReference type="ARBA" id="ARBA00023043"/>
    </source>
</evidence>
<dbReference type="Gene3D" id="1.25.40.20">
    <property type="entry name" value="Ankyrin repeat-containing domain"/>
    <property type="match status" value="1"/>
</dbReference>
<name>A0A0D3KZT4_EMIH1</name>
<keyword evidence="6" id="KW-1185">Reference proteome</keyword>
<accession>A0A0D3KZT4</accession>
<protein>
    <submittedName>
        <fullName evidence="5">Uncharacterized protein</fullName>
    </submittedName>
</protein>
<feature type="compositionally biased region" description="Gly residues" evidence="4">
    <location>
        <begin position="49"/>
        <end position="60"/>
    </location>
</feature>
<evidence type="ECO:0000313" key="5">
    <source>
        <dbReference type="EnsemblProtists" id="EOD41269"/>
    </source>
</evidence>
<dbReference type="InterPro" id="IPR002110">
    <property type="entry name" value="Ankyrin_rpt"/>
</dbReference>
<dbReference type="InterPro" id="IPR050776">
    <property type="entry name" value="Ank_Repeat/CDKN_Inhibitor"/>
</dbReference>
<dbReference type="AlphaFoldDB" id="A0A0D3KZT4"/>
<dbReference type="GeneID" id="17286539"/>
<organism evidence="5 6">
    <name type="scientific">Emiliania huxleyi (strain CCMP1516)</name>
    <dbReference type="NCBI Taxonomy" id="280463"/>
    <lineage>
        <taxon>Eukaryota</taxon>
        <taxon>Haptista</taxon>
        <taxon>Haptophyta</taxon>
        <taxon>Prymnesiophyceae</taxon>
        <taxon>Isochrysidales</taxon>
        <taxon>Noelaerhabdaceae</taxon>
        <taxon>Emiliania</taxon>
    </lineage>
</organism>
<dbReference type="STRING" id="2903.R1G601"/>
<feature type="region of interest" description="Disordered" evidence="4">
    <location>
        <begin position="1"/>
        <end position="60"/>
    </location>
</feature>